<keyword evidence="1" id="KW-0472">Membrane</keyword>
<keyword evidence="1" id="KW-1133">Transmembrane helix</keyword>
<sequence>MSLNKLVELLMVSSISLVRALPSAHYSENMMVPRATSAYADAVSGGGSMLTIVSGTYPAGLGEPLNIIISGSSDTDVLVDALTDGGFQNYAQSLNFSTQCLDSSLTNSTGQQANLGDGQNVQTEIATFRYNYGDTFLGACKESIVGGNHFRYWKQANTDAYFLAASVEMNLTLRHDIQPNGYNLGRDWFVGNASSHTVVDTHSLTNGSYFEGTSSSDGYTYRTKVNYVSGLLANSSDSINHADTVSVNGLPAIDGLVAVLTVTIDTRPSGSDASPSSSSTQSGSLRMTSVPKMLGTLNGLTAGLIVGIYFGFTFSS</sequence>
<name>A0A0F7SPP5_PHARH</name>
<evidence type="ECO:0000256" key="1">
    <source>
        <dbReference type="SAM" id="Phobius"/>
    </source>
</evidence>
<reference evidence="3" key="1">
    <citation type="submission" date="2014-08" db="EMBL/GenBank/DDBJ databases">
        <authorList>
            <person name="Sharma Rahul"/>
            <person name="Thines Marco"/>
        </authorList>
    </citation>
    <scope>NUCLEOTIDE SEQUENCE</scope>
</reference>
<evidence type="ECO:0000313" key="3">
    <source>
        <dbReference type="EMBL" id="CED82460.1"/>
    </source>
</evidence>
<accession>A0A0F7SPP5</accession>
<organism evidence="3">
    <name type="scientific">Phaffia rhodozyma</name>
    <name type="common">Yeast</name>
    <name type="synonym">Xanthophyllomyces dendrorhous</name>
    <dbReference type="NCBI Taxonomy" id="264483"/>
    <lineage>
        <taxon>Eukaryota</taxon>
        <taxon>Fungi</taxon>
        <taxon>Dikarya</taxon>
        <taxon>Basidiomycota</taxon>
        <taxon>Agaricomycotina</taxon>
        <taxon>Tremellomycetes</taxon>
        <taxon>Cystofilobasidiales</taxon>
        <taxon>Mrakiaceae</taxon>
        <taxon>Phaffia</taxon>
    </lineage>
</organism>
<proteinExistence type="predicted"/>
<dbReference type="AlphaFoldDB" id="A0A0F7SPP5"/>
<feature type="signal peptide" evidence="2">
    <location>
        <begin position="1"/>
        <end position="20"/>
    </location>
</feature>
<evidence type="ECO:0000256" key="2">
    <source>
        <dbReference type="SAM" id="SignalP"/>
    </source>
</evidence>
<protein>
    <submittedName>
        <fullName evidence="3">Uncharacterized protein</fullName>
    </submittedName>
</protein>
<feature type="transmembrane region" description="Helical" evidence="1">
    <location>
        <begin position="293"/>
        <end position="312"/>
    </location>
</feature>
<feature type="chain" id="PRO_5002522035" evidence="2">
    <location>
        <begin position="21"/>
        <end position="316"/>
    </location>
</feature>
<keyword evidence="2" id="KW-0732">Signal</keyword>
<keyword evidence="1" id="KW-0812">Transmembrane</keyword>
<dbReference type="EMBL" id="LN483124">
    <property type="protein sequence ID" value="CED82460.1"/>
    <property type="molecule type" value="Genomic_DNA"/>
</dbReference>